<dbReference type="Pfam" id="PF01381">
    <property type="entry name" value="HTH_3"/>
    <property type="match status" value="1"/>
</dbReference>
<dbReference type="Gene3D" id="3.40.190.10">
    <property type="entry name" value="Periplasmic binding protein-like II"/>
    <property type="match status" value="1"/>
</dbReference>
<dbReference type="CDD" id="cd00093">
    <property type="entry name" value="HTH_XRE"/>
    <property type="match status" value="1"/>
</dbReference>
<gene>
    <name evidence="2" type="ORF">NITLEN_100062</name>
</gene>
<dbReference type="GO" id="GO:0003677">
    <property type="term" value="F:DNA binding"/>
    <property type="evidence" value="ECO:0007669"/>
    <property type="project" value="InterPro"/>
</dbReference>
<dbReference type="SMART" id="SM00530">
    <property type="entry name" value="HTH_XRE"/>
    <property type="match status" value="1"/>
</dbReference>
<dbReference type="SUPFAM" id="SSF53850">
    <property type="entry name" value="Periplasmic binding protein-like II"/>
    <property type="match status" value="1"/>
</dbReference>
<dbReference type="PANTHER" id="PTHR38431">
    <property type="entry name" value="BLL2305 PROTEIN"/>
    <property type="match status" value="1"/>
</dbReference>
<evidence type="ECO:0000313" key="2">
    <source>
        <dbReference type="EMBL" id="SPP64192.1"/>
    </source>
</evidence>
<dbReference type="PROSITE" id="PS50943">
    <property type="entry name" value="HTH_CROC1"/>
    <property type="match status" value="1"/>
</dbReference>
<accession>A0A330L3E2</accession>
<dbReference type="InParanoid" id="A0A330L3E2"/>
<dbReference type="InterPro" id="IPR001387">
    <property type="entry name" value="Cro/C1-type_HTH"/>
</dbReference>
<sequence>MVQRKSSPNLSSFCLNRLKEVRTARGLSQGELAARADVTRQAISSIEANRYLPTTVVALQLAQVLNTSVEDLFSLQSAGEVIEARLIDGVRPALSAGPLPRVKVVKVNGQYFARPVTGLGEVLSYTVAADGFLESREASRRGRSDASFVQVRLSRDRNSIEQEIAVAGCDPAIFLAGEHLRRRKDQTSVVGWTMGSTAALQALQRGEVHVAGIHLTDDSTGESNLPFLRRYLKASAYEVITFATWEEGLVVRPGNPKQIRSVADLVREDVTVINREEGAGARLLLDQRLGAAGFAGSQVKGYARTATSHLHVARLVSEGQADAGMGIRSAAQSYDLEFIPLQSARYDLVVPKVYLSSHPSLHHLFDTLASRPFRSEIAAIGGYDTTDTGKLQAL</sequence>
<dbReference type="EMBL" id="OUNR01000002">
    <property type="protein sequence ID" value="SPP64192.1"/>
    <property type="molecule type" value="Genomic_DNA"/>
</dbReference>
<reference evidence="3" key="1">
    <citation type="submission" date="2018-04" db="EMBL/GenBank/DDBJ databases">
        <authorList>
            <person name="Lucker S."/>
            <person name="Sakoula D."/>
        </authorList>
    </citation>
    <scope>NUCLEOTIDE SEQUENCE [LARGE SCALE GENOMIC DNA]</scope>
</reference>
<dbReference type="Pfam" id="PF12727">
    <property type="entry name" value="PBP_like"/>
    <property type="match status" value="1"/>
</dbReference>
<keyword evidence="3" id="KW-1185">Reference proteome</keyword>
<dbReference type="InterPro" id="IPR010982">
    <property type="entry name" value="Lambda_DNA-bd_dom_sf"/>
</dbReference>
<evidence type="ECO:0000259" key="1">
    <source>
        <dbReference type="PROSITE" id="PS50943"/>
    </source>
</evidence>
<dbReference type="SUPFAM" id="SSF47413">
    <property type="entry name" value="lambda repressor-like DNA-binding domains"/>
    <property type="match status" value="1"/>
</dbReference>
<dbReference type="InterPro" id="IPR024370">
    <property type="entry name" value="PBP_domain"/>
</dbReference>
<organism evidence="2 3">
    <name type="scientific">Nitrospira lenta</name>
    <dbReference type="NCBI Taxonomy" id="1436998"/>
    <lineage>
        <taxon>Bacteria</taxon>
        <taxon>Pseudomonadati</taxon>
        <taxon>Nitrospirota</taxon>
        <taxon>Nitrospiria</taxon>
        <taxon>Nitrospirales</taxon>
        <taxon>Nitrospiraceae</taxon>
        <taxon>Nitrospira</taxon>
    </lineage>
</organism>
<proteinExistence type="predicted"/>
<name>A0A330L3E2_9BACT</name>
<dbReference type="Gene3D" id="1.10.260.40">
    <property type="entry name" value="lambda repressor-like DNA-binding domains"/>
    <property type="match status" value="1"/>
</dbReference>
<evidence type="ECO:0000313" key="3">
    <source>
        <dbReference type="Proteomes" id="UP000248168"/>
    </source>
</evidence>
<feature type="domain" description="HTH cro/C1-type" evidence="1">
    <location>
        <begin position="18"/>
        <end position="72"/>
    </location>
</feature>
<dbReference type="Proteomes" id="UP000248168">
    <property type="component" value="Unassembled WGS sequence"/>
</dbReference>
<dbReference type="AlphaFoldDB" id="A0A330L3E2"/>
<dbReference type="OrthoDB" id="9804758at2"/>
<protein>
    <submittedName>
        <fullName evidence="2">Putative Transcriptional regulator ModE</fullName>
    </submittedName>
</protein>
<dbReference type="PANTHER" id="PTHR38431:SF1">
    <property type="entry name" value="BLL2305 PROTEIN"/>
    <property type="match status" value="1"/>
</dbReference>